<dbReference type="PANTHER" id="PTHR43857">
    <property type="entry name" value="BLR7761 PROTEIN"/>
    <property type="match status" value="1"/>
</dbReference>
<dbReference type="Pfam" id="PF01042">
    <property type="entry name" value="Ribonuc_L-PSP"/>
    <property type="match status" value="1"/>
</dbReference>
<protein>
    <recommendedName>
        <fullName evidence="2">RidA family protein</fullName>
    </recommendedName>
</protein>
<evidence type="ECO:0008006" key="2">
    <source>
        <dbReference type="Google" id="ProtNLM"/>
    </source>
</evidence>
<dbReference type="InterPro" id="IPR035959">
    <property type="entry name" value="RutC-like_sf"/>
</dbReference>
<dbReference type="EMBL" id="HBFQ01057735">
    <property type="protein sequence ID" value="CAD8866598.1"/>
    <property type="molecule type" value="Transcribed_RNA"/>
</dbReference>
<evidence type="ECO:0000313" key="1">
    <source>
        <dbReference type="EMBL" id="CAD8866598.1"/>
    </source>
</evidence>
<reference evidence="1" key="1">
    <citation type="submission" date="2021-01" db="EMBL/GenBank/DDBJ databases">
        <authorList>
            <person name="Corre E."/>
            <person name="Pelletier E."/>
            <person name="Niang G."/>
            <person name="Scheremetjew M."/>
            <person name="Finn R."/>
            <person name="Kale V."/>
            <person name="Holt S."/>
            <person name="Cochrane G."/>
            <person name="Meng A."/>
            <person name="Brown T."/>
            <person name="Cohen L."/>
        </authorList>
    </citation>
    <scope>NUCLEOTIDE SEQUENCE</scope>
</reference>
<proteinExistence type="predicted"/>
<dbReference type="PANTHER" id="PTHR43857:SF1">
    <property type="entry name" value="YJGH FAMILY PROTEIN"/>
    <property type="match status" value="1"/>
</dbReference>
<accession>A0A7S1FGL1</accession>
<sequence>MQRALRMACVKRGFASKTLVGFGAAPWGDLTHSSRAVRVADTIYVSGTVSQGDTVAEQVKGCFAIIDEAIRNAGGRGLEDVVLTRMIAADVGELDELTSAHKAVFEATGNRPAQTTYGGTLVREWIKVEIEATAVVQAE</sequence>
<organism evidence="1">
    <name type="scientific">Noctiluca scintillans</name>
    <name type="common">Sea sparkle</name>
    <name type="synonym">Red tide dinoflagellate</name>
    <dbReference type="NCBI Taxonomy" id="2966"/>
    <lineage>
        <taxon>Eukaryota</taxon>
        <taxon>Sar</taxon>
        <taxon>Alveolata</taxon>
        <taxon>Dinophyceae</taxon>
        <taxon>Noctilucales</taxon>
        <taxon>Noctilucaceae</taxon>
        <taxon>Noctiluca</taxon>
    </lineage>
</organism>
<gene>
    <name evidence="1" type="ORF">NSCI0253_LOCUS40953</name>
</gene>
<name>A0A7S1FGL1_NOCSC</name>
<dbReference type="InterPro" id="IPR006175">
    <property type="entry name" value="YjgF/YER057c/UK114"/>
</dbReference>
<dbReference type="SUPFAM" id="SSF55298">
    <property type="entry name" value="YjgF-like"/>
    <property type="match status" value="1"/>
</dbReference>
<dbReference type="Gene3D" id="3.30.1330.40">
    <property type="entry name" value="RutC-like"/>
    <property type="match status" value="1"/>
</dbReference>
<dbReference type="AlphaFoldDB" id="A0A7S1FGL1"/>